<evidence type="ECO:0000313" key="1">
    <source>
        <dbReference type="EMBL" id="SFB36915.1"/>
    </source>
</evidence>
<dbReference type="Pfam" id="PF11855">
    <property type="entry name" value="DUF3375"/>
    <property type="match status" value="1"/>
</dbReference>
<dbReference type="EMBL" id="FOKA01000018">
    <property type="protein sequence ID" value="SFB36915.1"/>
    <property type="molecule type" value="Genomic_DNA"/>
</dbReference>
<protein>
    <recommendedName>
        <fullName evidence="3">DUF3375 domain-containing protein</fullName>
    </recommendedName>
</protein>
<dbReference type="InterPro" id="IPR021804">
    <property type="entry name" value="DUF3375"/>
</dbReference>
<name>A0A1I1AFW0_9CELL</name>
<organism evidence="1 2">
    <name type="scientific">Cellulomonas marina</name>
    <dbReference type="NCBI Taxonomy" id="988821"/>
    <lineage>
        <taxon>Bacteria</taxon>
        <taxon>Bacillati</taxon>
        <taxon>Actinomycetota</taxon>
        <taxon>Actinomycetes</taxon>
        <taxon>Micrococcales</taxon>
        <taxon>Cellulomonadaceae</taxon>
        <taxon>Cellulomonas</taxon>
    </lineage>
</organism>
<dbReference type="AlphaFoldDB" id="A0A1I1AFW0"/>
<accession>A0A1I1AFW0</accession>
<dbReference type="Proteomes" id="UP000199012">
    <property type="component" value="Unassembled WGS sequence"/>
</dbReference>
<dbReference type="OrthoDB" id="3756696at2"/>
<dbReference type="STRING" id="988821.SAMN05421867_11813"/>
<keyword evidence="2" id="KW-1185">Reference proteome</keyword>
<gene>
    <name evidence="1" type="ORF">SAMN05421867_11813</name>
</gene>
<reference evidence="1 2" key="1">
    <citation type="submission" date="2016-10" db="EMBL/GenBank/DDBJ databases">
        <authorList>
            <person name="de Groot N.N."/>
        </authorList>
    </citation>
    <scope>NUCLEOTIDE SEQUENCE [LARGE SCALE GENOMIC DNA]</scope>
    <source>
        <strain evidence="1 2">CGMCC 4.6945</strain>
    </source>
</reference>
<evidence type="ECO:0008006" key="3">
    <source>
        <dbReference type="Google" id="ProtNLM"/>
    </source>
</evidence>
<dbReference type="RefSeq" id="WP_090034469.1">
    <property type="nucleotide sequence ID" value="NZ_BONM01000028.1"/>
</dbReference>
<sequence length="485" mass="52984">MTALHRTLEASRLAEGPAWTLLRADHRAVAVGVLGEHLGGEVRRLAAPVLAERLEEDLVVLRDHGFALPQTAQAYLKEWTDQGWLVRRPAEGREETLELSDGALAALRFVAGVAEARRTVTESRLVTIVERLRALAVATDPDASSRLAALMAERDRLEARIAQVEAGEVDVLAPERALEQARDLLALAAELPADFARVRAELERINVELRRRLVEDPDERGAVLDDVFRGVDHLADSDAGRSFDGFHALMLDPELSADVEGTVAAVLDRPFATALGEGRRSLRRLMPTLQDSSTEVHDVMTSFSRSLRRFVQSRELGEERHLHRLLQDAQRDALAVAERVPPFRRLDLTLDLSSVPVGSVAALVLHDPADARVAADVLPAAVPPVDVAALRELARASEIDLRELQTHVDEVLVTQGTATIGEVLAARPATQGVASVVGLLVLAEEQGTRLEGEEETVAWTSTTGVERCGTVPRYLFVRRTAEVVR</sequence>
<proteinExistence type="predicted"/>
<evidence type="ECO:0000313" key="2">
    <source>
        <dbReference type="Proteomes" id="UP000199012"/>
    </source>
</evidence>